<dbReference type="AlphaFoldDB" id="A0A7I7XK57"/>
<dbReference type="KEGG" id="mmag:MMAD_38890"/>
<keyword evidence="3" id="KW-1185">Reference proteome</keyword>
<feature type="chain" id="PRO_5029792374" description="Secreted protein" evidence="1">
    <location>
        <begin position="37"/>
        <end position="153"/>
    </location>
</feature>
<keyword evidence="1" id="KW-0732">Signal</keyword>
<proteinExistence type="predicted"/>
<evidence type="ECO:0008006" key="4">
    <source>
        <dbReference type="Google" id="ProtNLM"/>
    </source>
</evidence>
<evidence type="ECO:0000313" key="3">
    <source>
        <dbReference type="Proteomes" id="UP000466517"/>
    </source>
</evidence>
<protein>
    <recommendedName>
        <fullName evidence="4">Secreted protein</fullName>
    </recommendedName>
</protein>
<evidence type="ECO:0000313" key="2">
    <source>
        <dbReference type="EMBL" id="BBZ29594.1"/>
    </source>
</evidence>
<evidence type="ECO:0000256" key="1">
    <source>
        <dbReference type="SAM" id="SignalP"/>
    </source>
</evidence>
<gene>
    <name evidence="2" type="ORF">MMAD_38890</name>
</gene>
<reference evidence="2 3" key="1">
    <citation type="journal article" date="2019" name="Emerg. Microbes Infect.">
        <title>Comprehensive subspecies identification of 175 nontuberculous mycobacteria species based on 7547 genomic profiles.</title>
        <authorList>
            <person name="Matsumoto Y."/>
            <person name="Kinjo T."/>
            <person name="Motooka D."/>
            <person name="Nabeya D."/>
            <person name="Jung N."/>
            <person name="Uechi K."/>
            <person name="Horii T."/>
            <person name="Iida T."/>
            <person name="Fujita J."/>
            <person name="Nakamura S."/>
        </authorList>
    </citation>
    <scope>NUCLEOTIDE SEQUENCE [LARGE SCALE GENOMIC DNA]</scope>
    <source>
        <strain evidence="2 3">JCM 13574</strain>
    </source>
</reference>
<name>A0A7I7XK57_9MYCO</name>
<dbReference type="PIRSF" id="PIRSF021591">
    <property type="entry name" value="UCP021591"/>
    <property type="match status" value="1"/>
</dbReference>
<accession>A0A7I7XK57</accession>
<feature type="signal peptide" evidence="1">
    <location>
        <begin position="1"/>
        <end position="36"/>
    </location>
</feature>
<dbReference type="Proteomes" id="UP000466517">
    <property type="component" value="Chromosome"/>
</dbReference>
<dbReference type="EMBL" id="AP022610">
    <property type="protein sequence ID" value="BBZ29594.1"/>
    <property type="molecule type" value="Genomic_DNA"/>
</dbReference>
<organism evidence="2 3">
    <name type="scientific">Mycolicibacterium madagascariense</name>
    <dbReference type="NCBI Taxonomy" id="212765"/>
    <lineage>
        <taxon>Bacteria</taxon>
        <taxon>Bacillati</taxon>
        <taxon>Actinomycetota</taxon>
        <taxon>Actinomycetes</taxon>
        <taxon>Mycobacteriales</taxon>
        <taxon>Mycobacteriaceae</taxon>
        <taxon>Mycolicibacterium</taxon>
    </lineage>
</organism>
<sequence length="153" mass="16598">MEMIFPARRTTYRRLVAIGPAVLAAGLLASAGVATADDDPAPGPPLHAVKYTVFSETPFRNAEIYYRAVDPPNFADYSHNPYVFSPNVEADVGPTQMWTMDVMLADPTNWAMVTATSLDSPKRPNFHCVLAVDGTVVATNQGPKGALCSIRNW</sequence>
<dbReference type="InterPro" id="IPR016793">
    <property type="entry name" value="UCP021591"/>
</dbReference>